<reference evidence="2 3" key="1">
    <citation type="submission" date="2016-10" db="EMBL/GenBank/DDBJ databases">
        <authorList>
            <person name="de Groot N.N."/>
        </authorList>
    </citation>
    <scope>NUCLEOTIDE SEQUENCE [LARGE SCALE GENOMIC DNA]</scope>
    <source>
        <strain evidence="2 3">DSM 44468</strain>
    </source>
</reference>
<dbReference type="EMBL" id="FORP01000023">
    <property type="protein sequence ID" value="SFK51337.1"/>
    <property type="molecule type" value="Genomic_DNA"/>
</dbReference>
<protein>
    <submittedName>
        <fullName evidence="2">Uncharacterized protein</fullName>
    </submittedName>
</protein>
<dbReference type="OrthoDB" id="4231847at2"/>
<keyword evidence="1" id="KW-0472">Membrane</keyword>
<sequence>MSRPDDYEAAATKAGLGKRLAVHRRYRPVPLAMQAWLGGAALAIGMAVGVGVGTWWPLAVAVVVAIAAGIAYGRLVPVQGLQAVLVYEEGLLLADEAGPGRIVHWDDVRATEYVPESYRDERLGAGQTRTTRTYERGTIWVPGAPIDLQHVRRMARLFEEIDDRIIPAIQVDLEEALRTEGSVQFDEGGLVVTPAGLVHNPRYGEGGEFPWSQVRSVKAPSHGELEIKVTNGPPIRLRLMNARAVVEFIEELRSAAGSGQP</sequence>
<keyword evidence="1" id="KW-1133">Transmembrane helix</keyword>
<evidence type="ECO:0000313" key="3">
    <source>
        <dbReference type="Proteomes" id="UP000199025"/>
    </source>
</evidence>
<dbReference type="Proteomes" id="UP000199025">
    <property type="component" value="Unassembled WGS sequence"/>
</dbReference>
<keyword evidence="1" id="KW-0812">Transmembrane</keyword>
<evidence type="ECO:0000256" key="1">
    <source>
        <dbReference type="SAM" id="Phobius"/>
    </source>
</evidence>
<name>A0A1I4A5D6_9PSEU</name>
<gene>
    <name evidence="2" type="ORF">SAMN05421835_12318</name>
</gene>
<feature type="transmembrane region" description="Helical" evidence="1">
    <location>
        <begin position="28"/>
        <end position="48"/>
    </location>
</feature>
<dbReference type="RefSeq" id="WP_091513885.1">
    <property type="nucleotide sequence ID" value="NZ_FORP01000023.1"/>
</dbReference>
<feature type="transmembrane region" description="Helical" evidence="1">
    <location>
        <begin position="54"/>
        <end position="72"/>
    </location>
</feature>
<keyword evidence="3" id="KW-1185">Reference proteome</keyword>
<dbReference type="AlphaFoldDB" id="A0A1I4A5D6"/>
<accession>A0A1I4A5D6</accession>
<proteinExistence type="predicted"/>
<organism evidence="2 3">
    <name type="scientific">Amycolatopsis sacchari</name>
    <dbReference type="NCBI Taxonomy" id="115433"/>
    <lineage>
        <taxon>Bacteria</taxon>
        <taxon>Bacillati</taxon>
        <taxon>Actinomycetota</taxon>
        <taxon>Actinomycetes</taxon>
        <taxon>Pseudonocardiales</taxon>
        <taxon>Pseudonocardiaceae</taxon>
        <taxon>Amycolatopsis</taxon>
    </lineage>
</organism>
<evidence type="ECO:0000313" key="2">
    <source>
        <dbReference type="EMBL" id="SFK51337.1"/>
    </source>
</evidence>